<dbReference type="PANTHER" id="PTHR42852">
    <property type="entry name" value="THIOL:DISULFIDE INTERCHANGE PROTEIN DSBE"/>
    <property type="match status" value="1"/>
</dbReference>
<dbReference type="Proteomes" id="UP001500101">
    <property type="component" value="Unassembled WGS sequence"/>
</dbReference>
<dbReference type="CDD" id="cd02966">
    <property type="entry name" value="TlpA_like_family"/>
    <property type="match status" value="1"/>
</dbReference>
<name>A0ABP7YZU9_9SPHI</name>
<evidence type="ECO:0000313" key="3">
    <source>
        <dbReference type="Proteomes" id="UP001500101"/>
    </source>
</evidence>
<evidence type="ECO:0000313" key="2">
    <source>
        <dbReference type="EMBL" id="GAA4144467.1"/>
    </source>
</evidence>
<dbReference type="InterPro" id="IPR013766">
    <property type="entry name" value="Thioredoxin_domain"/>
</dbReference>
<dbReference type="Pfam" id="PF00578">
    <property type="entry name" value="AhpC-TSA"/>
    <property type="match status" value="1"/>
</dbReference>
<gene>
    <name evidence="2" type="ORF">GCM10022216_27470</name>
</gene>
<comment type="caution">
    <text evidence="2">The sequence shown here is derived from an EMBL/GenBank/DDBJ whole genome shotgun (WGS) entry which is preliminary data.</text>
</comment>
<dbReference type="InterPro" id="IPR036249">
    <property type="entry name" value="Thioredoxin-like_sf"/>
</dbReference>
<dbReference type="SUPFAM" id="SSF52833">
    <property type="entry name" value="Thioredoxin-like"/>
    <property type="match status" value="1"/>
</dbReference>
<evidence type="ECO:0000259" key="1">
    <source>
        <dbReference type="PROSITE" id="PS51352"/>
    </source>
</evidence>
<protein>
    <recommendedName>
        <fullName evidence="1">Thioredoxin domain-containing protein</fullName>
    </recommendedName>
</protein>
<dbReference type="Gene3D" id="3.40.30.10">
    <property type="entry name" value="Glutaredoxin"/>
    <property type="match status" value="1"/>
</dbReference>
<accession>A0ABP7YZU9</accession>
<dbReference type="RefSeq" id="WP_344675341.1">
    <property type="nucleotide sequence ID" value="NZ_BAAAZI010000011.1"/>
</dbReference>
<dbReference type="PANTHER" id="PTHR42852:SF13">
    <property type="entry name" value="PROTEIN DIPZ"/>
    <property type="match status" value="1"/>
</dbReference>
<dbReference type="EMBL" id="BAAAZI010000011">
    <property type="protein sequence ID" value="GAA4144467.1"/>
    <property type="molecule type" value="Genomic_DNA"/>
</dbReference>
<keyword evidence="3" id="KW-1185">Reference proteome</keyword>
<reference evidence="3" key="1">
    <citation type="journal article" date="2019" name="Int. J. Syst. Evol. Microbiol.">
        <title>The Global Catalogue of Microorganisms (GCM) 10K type strain sequencing project: providing services to taxonomists for standard genome sequencing and annotation.</title>
        <authorList>
            <consortium name="The Broad Institute Genomics Platform"/>
            <consortium name="The Broad Institute Genome Sequencing Center for Infectious Disease"/>
            <person name="Wu L."/>
            <person name="Ma J."/>
        </authorList>
    </citation>
    <scope>NUCLEOTIDE SEQUENCE [LARGE SCALE GENOMIC DNA]</scope>
    <source>
        <strain evidence="3">JCM 16704</strain>
    </source>
</reference>
<dbReference type="InterPro" id="IPR000866">
    <property type="entry name" value="AhpC/TSA"/>
</dbReference>
<sequence length="184" mass="21048">MFSNAYAQSVGERADAGLTDLKPLQIGDTIPEVLWNLPLQVVNHPDGKDTITMNDYRNRKLIILDFWATWCAPCIKSVKHIDSLISVLNARDVSLLPVNRYDNEKRMQTFMEKTGWTFPSVINNKPLDEILMASYRDYLGVVWILDGRLFAVPRNESITRENIKALLAGRHDEVTISNYPLRTN</sequence>
<proteinExistence type="predicted"/>
<dbReference type="PROSITE" id="PS51352">
    <property type="entry name" value="THIOREDOXIN_2"/>
    <property type="match status" value="1"/>
</dbReference>
<dbReference type="InterPro" id="IPR050553">
    <property type="entry name" value="Thioredoxin_ResA/DsbE_sf"/>
</dbReference>
<feature type="domain" description="Thioredoxin" evidence="1">
    <location>
        <begin position="24"/>
        <end position="168"/>
    </location>
</feature>
<organism evidence="2 3">
    <name type="scientific">Sphingobacterium kyonggiense</name>
    <dbReference type="NCBI Taxonomy" id="714075"/>
    <lineage>
        <taxon>Bacteria</taxon>
        <taxon>Pseudomonadati</taxon>
        <taxon>Bacteroidota</taxon>
        <taxon>Sphingobacteriia</taxon>
        <taxon>Sphingobacteriales</taxon>
        <taxon>Sphingobacteriaceae</taxon>
        <taxon>Sphingobacterium</taxon>
    </lineage>
</organism>